<evidence type="ECO:0000259" key="15">
    <source>
        <dbReference type="PROSITE" id="PS50089"/>
    </source>
</evidence>
<comment type="cofactor">
    <cofactor evidence="2">
        <name>Zn(2+)</name>
        <dbReference type="ChEBI" id="CHEBI:29105"/>
    </cofactor>
</comment>
<evidence type="ECO:0000256" key="9">
    <source>
        <dbReference type="ARBA" id="ARBA00022737"/>
    </source>
</evidence>
<dbReference type="FunFam" id="3.30.420.10:FF:000076">
    <property type="entry name" value="RBR-type E3 ubiquitin transferase"/>
    <property type="match status" value="1"/>
</dbReference>
<comment type="pathway">
    <text evidence="4">Protein modification; protein ubiquitination.</text>
</comment>
<dbReference type="Pfam" id="PF01485">
    <property type="entry name" value="IBR"/>
    <property type="match status" value="1"/>
</dbReference>
<sequence>MQTKYMEEEDSPNPAGKSSPRDITSDSYLYFKGMIREGTRGLIAGFGIVICREGDDNLLFQMKGSLHDPNITVLEAELMALKLGLFEAVSLGIDHISIYCDNEQIFELVMGRSMPEQENIAKLMDGVEHIRQLLKSSIPVLVTGNQTKKTCGICFDNDIKAEKKMFSNALCNHQFCVECMKQHIEVRLTEGGVPRCPHYGCQSNLTLGSCVHLLTPKLREIWELRIKEDSIPVCDRFHCPNPRCWALMSKTELFESTQEDGVRRCCFKCHKPFCINCKVPWHSNLSCDEYKTLSLKPSTTLRRQCRKCQHMI</sequence>
<dbReference type="InterPro" id="IPR002156">
    <property type="entry name" value="RNaseH_domain"/>
</dbReference>
<evidence type="ECO:0000256" key="7">
    <source>
        <dbReference type="ARBA" id="ARBA00022679"/>
    </source>
</evidence>
<dbReference type="InterPro" id="IPR001841">
    <property type="entry name" value="Znf_RING"/>
</dbReference>
<name>A0ABD1APM9_CARAN</name>
<evidence type="ECO:0000256" key="2">
    <source>
        <dbReference type="ARBA" id="ARBA00001947"/>
    </source>
</evidence>
<evidence type="ECO:0000256" key="6">
    <source>
        <dbReference type="ARBA" id="ARBA00012251"/>
    </source>
</evidence>
<comment type="similarity">
    <text evidence="5">Belongs to the RBR family. Ariadne subfamily.</text>
</comment>
<evidence type="ECO:0000256" key="14">
    <source>
        <dbReference type="SAM" id="MobiDB-lite"/>
    </source>
</evidence>
<keyword evidence="7" id="KW-0808">Transferase</keyword>
<evidence type="ECO:0000256" key="13">
    <source>
        <dbReference type="PROSITE-ProRule" id="PRU00175"/>
    </source>
</evidence>
<dbReference type="InterPro" id="IPR031127">
    <property type="entry name" value="E3_UB_ligase_RBR"/>
</dbReference>
<dbReference type="InterPro" id="IPR017907">
    <property type="entry name" value="Znf_RING_CS"/>
</dbReference>
<evidence type="ECO:0000256" key="1">
    <source>
        <dbReference type="ARBA" id="ARBA00001798"/>
    </source>
</evidence>
<reference evidence="17 18" key="1">
    <citation type="submission" date="2024-04" db="EMBL/GenBank/DDBJ databases">
        <title>Genome assembly C_amara_ONT_v2.</title>
        <authorList>
            <person name="Yant L."/>
            <person name="Moore C."/>
            <person name="Slenker M."/>
        </authorList>
    </citation>
    <scope>NUCLEOTIDE SEQUENCE [LARGE SCALE GENOMIC DNA]</scope>
    <source>
        <tissue evidence="17">Leaf</tissue>
    </source>
</reference>
<dbReference type="InterPro" id="IPR044066">
    <property type="entry name" value="TRIAD_supradom"/>
</dbReference>
<keyword evidence="12" id="KW-0862">Zinc</keyword>
<feature type="region of interest" description="Disordered" evidence="14">
    <location>
        <begin position="1"/>
        <end position="21"/>
    </location>
</feature>
<keyword evidence="9" id="KW-0677">Repeat</keyword>
<keyword evidence="11" id="KW-0833">Ubl conjugation pathway</keyword>
<proteinExistence type="inferred from homology"/>
<dbReference type="Pfam" id="PF13456">
    <property type="entry name" value="RVT_3"/>
    <property type="match status" value="1"/>
</dbReference>
<accession>A0ABD1APM9</accession>
<dbReference type="FunFam" id="3.30.40.10:FF:000230">
    <property type="entry name" value="RBR-type E3 ubiquitin transferase"/>
    <property type="match status" value="1"/>
</dbReference>
<dbReference type="InterPro" id="IPR012337">
    <property type="entry name" value="RNaseH-like_sf"/>
</dbReference>
<dbReference type="Proteomes" id="UP001558713">
    <property type="component" value="Unassembled WGS sequence"/>
</dbReference>
<comment type="caution">
    <text evidence="17">The sequence shown here is derived from an EMBL/GenBank/DDBJ whole genome shotgun (WGS) entry which is preliminary data.</text>
</comment>
<evidence type="ECO:0000256" key="3">
    <source>
        <dbReference type="ARBA" id="ARBA00003976"/>
    </source>
</evidence>
<dbReference type="InterPro" id="IPR002867">
    <property type="entry name" value="IBR_dom"/>
</dbReference>
<evidence type="ECO:0000256" key="4">
    <source>
        <dbReference type="ARBA" id="ARBA00004906"/>
    </source>
</evidence>
<evidence type="ECO:0000256" key="12">
    <source>
        <dbReference type="ARBA" id="ARBA00022833"/>
    </source>
</evidence>
<dbReference type="Gene3D" id="3.30.40.10">
    <property type="entry name" value="Zinc/RING finger domain, C3HC4 (zinc finger)"/>
    <property type="match status" value="1"/>
</dbReference>
<dbReference type="GO" id="GO:0061630">
    <property type="term" value="F:ubiquitin protein ligase activity"/>
    <property type="evidence" value="ECO:0007669"/>
    <property type="project" value="UniProtKB-EC"/>
</dbReference>
<comment type="catalytic activity">
    <reaction evidence="1">
        <text>[E2 ubiquitin-conjugating enzyme]-S-ubiquitinyl-L-cysteine + [acceptor protein]-L-lysine = [E2 ubiquitin-conjugating enzyme]-L-cysteine + [acceptor protein]-N(6)-ubiquitinyl-L-lysine.</text>
        <dbReference type="EC" id="2.3.2.31"/>
    </reaction>
</comment>
<dbReference type="PROSITE" id="PS51873">
    <property type="entry name" value="TRIAD"/>
    <property type="match status" value="1"/>
</dbReference>
<dbReference type="PROSITE" id="PS50089">
    <property type="entry name" value="ZF_RING_2"/>
    <property type="match status" value="1"/>
</dbReference>
<dbReference type="Gene3D" id="3.30.420.10">
    <property type="entry name" value="Ribonuclease H-like superfamily/Ribonuclease H"/>
    <property type="match status" value="1"/>
</dbReference>
<gene>
    <name evidence="17" type="ORF">V5N11_010063</name>
</gene>
<feature type="domain" description="RING-type" evidence="16">
    <location>
        <begin position="147"/>
        <end position="312"/>
    </location>
</feature>
<dbReference type="SUPFAM" id="SSF53098">
    <property type="entry name" value="Ribonuclease H-like"/>
    <property type="match status" value="1"/>
</dbReference>
<feature type="domain" description="RING-type" evidence="15">
    <location>
        <begin position="151"/>
        <end position="197"/>
    </location>
</feature>
<evidence type="ECO:0000256" key="5">
    <source>
        <dbReference type="ARBA" id="ARBA00005884"/>
    </source>
</evidence>
<evidence type="ECO:0000313" key="17">
    <source>
        <dbReference type="EMBL" id="KAL1208086.1"/>
    </source>
</evidence>
<evidence type="ECO:0000256" key="8">
    <source>
        <dbReference type="ARBA" id="ARBA00022723"/>
    </source>
</evidence>
<dbReference type="InterPro" id="IPR013083">
    <property type="entry name" value="Znf_RING/FYVE/PHD"/>
</dbReference>
<dbReference type="PANTHER" id="PTHR11685">
    <property type="entry name" value="RBR FAMILY RING FINGER AND IBR DOMAIN-CONTAINING"/>
    <property type="match status" value="1"/>
</dbReference>
<dbReference type="AlphaFoldDB" id="A0ABD1APM9"/>
<evidence type="ECO:0000259" key="16">
    <source>
        <dbReference type="PROSITE" id="PS51873"/>
    </source>
</evidence>
<comment type="function">
    <text evidence="3">Might act as an E3 ubiquitin-protein ligase, or as part of E3 complex, which accepts ubiquitin from specific E2 ubiquitin-conjugating enzymes and then transfers it to substrates.</text>
</comment>
<protein>
    <recommendedName>
        <fullName evidence="6">RBR-type E3 ubiquitin transferase</fullName>
        <ecNumber evidence="6">2.3.2.31</ecNumber>
    </recommendedName>
</protein>
<evidence type="ECO:0000256" key="10">
    <source>
        <dbReference type="ARBA" id="ARBA00022771"/>
    </source>
</evidence>
<dbReference type="Pfam" id="PF00097">
    <property type="entry name" value="zf-C3HC4"/>
    <property type="match status" value="1"/>
</dbReference>
<evidence type="ECO:0000256" key="11">
    <source>
        <dbReference type="ARBA" id="ARBA00022786"/>
    </source>
</evidence>
<dbReference type="SUPFAM" id="SSF57850">
    <property type="entry name" value="RING/U-box"/>
    <property type="match status" value="1"/>
</dbReference>
<dbReference type="InterPro" id="IPR036397">
    <property type="entry name" value="RNaseH_sf"/>
</dbReference>
<evidence type="ECO:0000313" key="18">
    <source>
        <dbReference type="Proteomes" id="UP001558713"/>
    </source>
</evidence>
<dbReference type="CDD" id="cd22582">
    <property type="entry name" value="BRcat_RBR_unk"/>
    <property type="match status" value="1"/>
</dbReference>
<keyword evidence="8" id="KW-0479">Metal-binding</keyword>
<dbReference type="EMBL" id="JBANAX010000458">
    <property type="protein sequence ID" value="KAL1208086.1"/>
    <property type="molecule type" value="Genomic_DNA"/>
</dbReference>
<dbReference type="EC" id="2.3.2.31" evidence="6"/>
<organism evidence="17 18">
    <name type="scientific">Cardamine amara subsp. amara</name>
    <dbReference type="NCBI Taxonomy" id="228776"/>
    <lineage>
        <taxon>Eukaryota</taxon>
        <taxon>Viridiplantae</taxon>
        <taxon>Streptophyta</taxon>
        <taxon>Embryophyta</taxon>
        <taxon>Tracheophyta</taxon>
        <taxon>Spermatophyta</taxon>
        <taxon>Magnoliopsida</taxon>
        <taxon>eudicotyledons</taxon>
        <taxon>Gunneridae</taxon>
        <taxon>Pentapetalae</taxon>
        <taxon>rosids</taxon>
        <taxon>malvids</taxon>
        <taxon>Brassicales</taxon>
        <taxon>Brassicaceae</taxon>
        <taxon>Cardamineae</taxon>
        <taxon>Cardamine</taxon>
    </lineage>
</organism>
<dbReference type="GO" id="GO:0008270">
    <property type="term" value="F:zinc ion binding"/>
    <property type="evidence" value="ECO:0007669"/>
    <property type="project" value="UniProtKB-KW"/>
</dbReference>
<keyword evidence="18" id="KW-1185">Reference proteome</keyword>
<dbReference type="SMART" id="SM00647">
    <property type="entry name" value="IBR"/>
    <property type="match status" value="1"/>
</dbReference>
<dbReference type="InterPro" id="IPR018957">
    <property type="entry name" value="Znf_C3HC4_RING-type"/>
</dbReference>
<dbReference type="PROSITE" id="PS00518">
    <property type="entry name" value="ZF_RING_1"/>
    <property type="match status" value="1"/>
</dbReference>
<keyword evidence="10 13" id="KW-0863">Zinc-finger</keyword>